<sequence length="282" mass="31016">MKKIIPSIIFAFILAIASSPAYAANHPIQIDGVAVASDVKPETKNKRTMVPLRVVSENLGAKVDWSNSKVTLTKSSMKVTLQTNSTAAMKNGEAVQLDVKPYIKNNRVMVPLRFIAETFGCKVNYSNSKVTVETAPLVIHNVKVKALQEEYHMTMGGVVQQVKGNAYNAAIYDAFVQNKGAKVDAPASYSWMVNIDVPGSYYKNAQYDFLDEKGNSVQRFDVYSLLHAFPDELLTGYPEVLLYDANENQWYLFSGAARDSIQSLVDAAGKNGFLKVISNTVA</sequence>
<dbReference type="EMBL" id="MRTP01000010">
    <property type="protein sequence ID" value="OMF50557.1"/>
    <property type="molecule type" value="Genomic_DNA"/>
</dbReference>
<dbReference type="Pfam" id="PF07833">
    <property type="entry name" value="Cu_amine_oxidN1"/>
    <property type="match status" value="1"/>
</dbReference>
<evidence type="ECO:0000259" key="2">
    <source>
        <dbReference type="Pfam" id="PF07833"/>
    </source>
</evidence>
<name>A0A1R1EFI4_9BACL</name>
<reference evidence="3 4" key="1">
    <citation type="submission" date="2016-11" db="EMBL/GenBank/DDBJ databases">
        <title>Paenibacillus species isolates.</title>
        <authorList>
            <person name="Beno S.M."/>
        </authorList>
    </citation>
    <scope>NUCLEOTIDE SEQUENCE [LARGE SCALE GENOMIC DNA]</scope>
    <source>
        <strain evidence="3 4">FSL R5-0378</strain>
    </source>
</reference>
<evidence type="ECO:0000313" key="4">
    <source>
        <dbReference type="Proteomes" id="UP000187172"/>
    </source>
</evidence>
<gene>
    <name evidence="3" type="ORF">BK138_26505</name>
</gene>
<accession>A0A1R1EFI4</accession>
<keyword evidence="4" id="KW-1185">Reference proteome</keyword>
<dbReference type="STRING" id="297318.BK138_26505"/>
<feature type="domain" description="Copper amine oxidase-like N-terminal" evidence="2">
    <location>
        <begin position="29"/>
        <end position="133"/>
    </location>
</feature>
<dbReference type="Proteomes" id="UP000187172">
    <property type="component" value="Unassembled WGS sequence"/>
</dbReference>
<dbReference type="InterPro" id="IPR036582">
    <property type="entry name" value="Mao_N_sf"/>
</dbReference>
<dbReference type="Gene3D" id="3.30.457.10">
    <property type="entry name" value="Copper amine oxidase-like, N-terminal domain"/>
    <property type="match status" value="1"/>
</dbReference>
<dbReference type="InterPro" id="IPR012854">
    <property type="entry name" value="Cu_amine_oxidase-like_N"/>
</dbReference>
<evidence type="ECO:0000313" key="3">
    <source>
        <dbReference type="EMBL" id="OMF50557.1"/>
    </source>
</evidence>
<evidence type="ECO:0000256" key="1">
    <source>
        <dbReference type="SAM" id="SignalP"/>
    </source>
</evidence>
<proteinExistence type="predicted"/>
<protein>
    <submittedName>
        <fullName evidence="3">Copper amine oxidase</fullName>
    </submittedName>
</protein>
<dbReference type="RefSeq" id="WP_076173845.1">
    <property type="nucleotide sequence ID" value="NZ_MRTP01000010.1"/>
</dbReference>
<feature type="chain" id="PRO_5013294505" evidence="1">
    <location>
        <begin position="24"/>
        <end position="282"/>
    </location>
</feature>
<organism evidence="3 4">
    <name type="scientific">Paenibacillus rhizosphaerae</name>
    <dbReference type="NCBI Taxonomy" id="297318"/>
    <lineage>
        <taxon>Bacteria</taxon>
        <taxon>Bacillati</taxon>
        <taxon>Bacillota</taxon>
        <taxon>Bacilli</taxon>
        <taxon>Bacillales</taxon>
        <taxon>Paenibacillaceae</taxon>
        <taxon>Paenibacillus</taxon>
    </lineage>
</organism>
<comment type="caution">
    <text evidence="3">The sequence shown here is derived from an EMBL/GenBank/DDBJ whole genome shotgun (WGS) entry which is preliminary data.</text>
</comment>
<dbReference type="AlphaFoldDB" id="A0A1R1EFI4"/>
<feature type="signal peptide" evidence="1">
    <location>
        <begin position="1"/>
        <end position="23"/>
    </location>
</feature>
<keyword evidence="1" id="KW-0732">Signal</keyword>
<dbReference type="SUPFAM" id="SSF55383">
    <property type="entry name" value="Copper amine oxidase, domain N"/>
    <property type="match status" value="2"/>
</dbReference>